<organism evidence="2 3">
    <name type="scientific">Raoultella planticola</name>
    <name type="common">Klebsiella planticola</name>
    <dbReference type="NCBI Taxonomy" id="575"/>
    <lineage>
        <taxon>Bacteria</taxon>
        <taxon>Pseudomonadati</taxon>
        <taxon>Pseudomonadota</taxon>
        <taxon>Gammaproteobacteria</taxon>
        <taxon>Enterobacterales</taxon>
        <taxon>Enterobacteriaceae</taxon>
        <taxon>Klebsiella/Raoultella group</taxon>
        <taxon>Raoultella</taxon>
    </lineage>
</organism>
<dbReference type="PANTHER" id="PTHR46825">
    <property type="entry name" value="D-ALANYL-D-ALANINE-CARBOXYPEPTIDASE/ENDOPEPTIDASE AMPH"/>
    <property type="match status" value="1"/>
</dbReference>
<dbReference type="GeneID" id="57427734"/>
<accession>A0A8G2E786</accession>
<dbReference type="Pfam" id="PF00144">
    <property type="entry name" value="Beta-lactamase"/>
    <property type="match status" value="1"/>
</dbReference>
<dbReference type="EC" id="3.5.2.6" evidence="2"/>
<sequence>MSVPSDETSLVGQNSHVLPIDAFVSRYMQRKQVSGVVVAIIHHNGPAEFHCYGVTDAKNRYPITPDTLFALGSLSKGTTAEVITLLVNEGRLHWDDTLLTLLPPGTPLSDDAKKITLLQLVTHTSGLPRQPMNLLSLEHLLVYLSDGENFYHELDNERVLSYLSTFNAPLSHEPEYSNLGYAILGYILTYQTGESVAALASRMIFQPLAMRNSSYLPQTLREYPRRALGHAGDQPKFKPRGALTPDWQFSNNMVGAANLYSDARDLIEYARAHFSPTQHAALDKAFADVSVDYYPREKEAANIAWVTDTLAGQRITYQVGYIGGYSSYIGFDKANQNAVVVLQNSFNWSNYIGHAILQNRLSAPSVSHPLSGEQVNPCSGYDSVYQRPPLSERSSHL</sequence>
<dbReference type="SUPFAM" id="SSF56601">
    <property type="entry name" value="beta-lactamase/transpeptidase-like"/>
    <property type="match status" value="1"/>
</dbReference>
<protein>
    <submittedName>
        <fullName evidence="2">Beta-lactamase</fullName>
        <ecNumber evidence="2">3.5.2.6</ecNumber>
    </submittedName>
</protein>
<dbReference type="InterPro" id="IPR050491">
    <property type="entry name" value="AmpC-like"/>
</dbReference>
<dbReference type="EMBL" id="FLAC01000014">
    <property type="protein sequence ID" value="SBM29220.1"/>
    <property type="molecule type" value="Genomic_DNA"/>
</dbReference>
<keyword evidence="2" id="KW-0378">Hydrolase</keyword>
<reference evidence="2 3" key="1">
    <citation type="submission" date="2016-05" db="EMBL/GenBank/DDBJ databases">
        <authorList>
            <consortium name="Pathogen Informatics"/>
        </authorList>
    </citation>
    <scope>NUCLEOTIDE SEQUENCE [LARGE SCALE GENOMIC DNA]</scope>
    <source>
        <strain evidence="2 3">2880STDY5682802</strain>
    </source>
</reference>
<gene>
    <name evidence="2" type="primary">ampC</name>
    <name evidence="2" type="ORF">SAMEA2273876_03522</name>
</gene>
<evidence type="ECO:0000313" key="3">
    <source>
        <dbReference type="Proteomes" id="UP000078124"/>
    </source>
</evidence>
<dbReference type="Gene3D" id="3.40.710.10">
    <property type="entry name" value="DD-peptidase/beta-lactamase superfamily"/>
    <property type="match status" value="1"/>
</dbReference>
<dbReference type="PANTHER" id="PTHR46825:SF8">
    <property type="entry name" value="BETA-LACTAMASE-RELATED"/>
    <property type="match status" value="1"/>
</dbReference>
<comment type="caution">
    <text evidence="2">The sequence shown here is derived from an EMBL/GenBank/DDBJ whole genome shotgun (WGS) entry which is preliminary data.</text>
</comment>
<proteinExistence type="predicted"/>
<dbReference type="Proteomes" id="UP000078124">
    <property type="component" value="Unassembled WGS sequence"/>
</dbReference>
<evidence type="ECO:0000259" key="1">
    <source>
        <dbReference type="Pfam" id="PF00144"/>
    </source>
</evidence>
<name>A0A8G2E786_RAOPL</name>
<dbReference type="InterPro" id="IPR001466">
    <property type="entry name" value="Beta-lactam-related"/>
</dbReference>
<dbReference type="RefSeq" id="WP_077267082.1">
    <property type="nucleotide sequence ID" value="NZ_BIIS01000008.1"/>
</dbReference>
<dbReference type="InterPro" id="IPR012338">
    <property type="entry name" value="Beta-lactam/transpept-like"/>
</dbReference>
<feature type="domain" description="Beta-lactamase-related" evidence="1">
    <location>
        <begin position="20"/>
        <end position="348"/>
    </location>
</feature>
<dbReference type="AlphaFoldDB" id="A0A8G2E786"/>
<evidence type="ECO:0000313" key="2">
    <source>
        <dbReference type="EMBL" id="SBM29220.1"/>
    </source>
</evidence>
<dbReference type="GO" id="GO:0008800">
    <property type="term" value="F:beta-lactamase activity"/>
    <property type="evidence" value="ECO:0007669"/>
    <property type="project" value="UniProtKB-EC"/>
</dbReference>